<dbReference type="SMART" id="SM00409">
    <property type="entry name" value="IG"/>
    <property type="match status" value="1"/>
</dbReference>
<feature type="domain" description="Ig-like" evidence="3">
    <location>
        <begin position="34"/>
        <end position="123"/>
    </location>
</feature>
<dbReference type="InterPro" id="IPR003599">
    <property type="entry name" value="Ig_sub"/>
</dbReference>
<dbReference type="PANTHER" id="PTHR23279">
    <property type="entry name" value="DEFECTIVE PROBOSCIS EXTENSION RESPONSE DPR -RELATED"/>
    <property type="match status" value="1"/>
</dbReference>
<keyword evidence="5" id="KW-1185">Reference proteome</keyword>
<dbReference type="SUPFAM" id="SSF48726">
    <property type="entry name" value="Immunoglobulin"/>
    <property type="match status" value="1"/>
</dbReference>
<dbReference type="InterPro" id="IPR007110">
    <property type="entry name" value="Ig-like_dom"/>
</dbReference>
<feature type="non-terminal residue" evidence="4">
    <location>
        <position position="1"/>
    </location>
</feature>
<dbReference type="PROSITE" id="PS50835">
    <property type="entry name" value="IG_LIKE"/>
    <property type="match status" value="1"/>
</dbReference>
<dbReference type="PANTHER" id="PTHR23279:SF36">
    <property type="entry name" value="DEFECTIVE PROBOSCIS EXTENSION RESPONSE 9, ISOFORM A"/>
    <property type="match status" value="1"/>
</dbReference>
<protein>
    <recommendedName>
        <fullName evidence="3">Ig-like domain-containing protein</fullName>
    </recommendedName>
</protein>
<feature type="transmembrane region" description="Helical" evidence="2">
    <location>
        <begin position="131"/>
        <end position="160"/>
    </location>
</feature>
<dbReference type="Pfam" id="PF13927">
    <property type="entry name" value="Ig_3"/>
    <property type="match status" value="1"/>
</dbReference>
<name>A0ABD3VZ90_SINWO</name>
<gene>
    <name evidence="4" type="ORF">ACJMK2_044171</name>
</gene>
<feature type="region of interest" description="Disordered" evidence="1">
    <location>
        <begin position="1"/>
        <end position="24"/>
    </location>
</feature>
<proteinExistence type="predicted"/>
<reference evidence="4 5" key="1">
    <citation type="submission" date="2024-11" db="EMBL/GenBank/DDBJ databases">
        <title>Chromosome-level genome assembly of the freshwater bivalve Anodonta woodiana.</title>
        <authorList>
            <person name="Chen X."/>
        </authorList>
    </citation>
    <scope>NUCLEOTIDE SEQUENCE [LARGE SCALE GENOMIC DNA]</scope>
    <source>
        <strain evidence="4">MN2024</strain>
        <tissue evidence="4">Gills</tissue>
    </source>
</reference>
<dbReference type="Gene3D" id="2.60.40.10">
    <property type="entry name" value="Immunoglobulins"/>
    <property type="match status" value="1"/>
</dbReference>
<sequence length="283" mass="31612">STTQKRRRTNFPEEPWEGDPMSGNNIFHKEGVAPSYLPSPSNITVHEGELAVLKCRIQNVGPKTVVWLKAGDESPLTIGKEVFAPEERMQVDYKMISSIESQWDLQIKNVQKRHAGTYECQISATELYTQYVYLVVLGFCPGALYFVISSLCPGALYFAISCLCPGASSSYQVCAQAHYTSSYQVSAQAHYTSSYQVSAQAHYTSSYQVSAQAHCNLEYTNKTSQNVGRKITDKSKLGKNITDKSTFVKNITDKSNFGKNITDKSRFCKNIKDKSTFRKNIIG</sequence>
<comment type="caution">
    <text evidence="4">The sequence shown here is derived from an EMBL/GenBank/DDBJ whole genome shotgun (WGS) entry which is preliminary data.</text>
</comment>
<dbReference type="InterPro" id="IPR036179">
    <property type="entry name" value="Ig-like_dom_sf"/>
</dbReference>
<dbReference type="InterPro" id="IPR037448">
    <property type="entry name" value="Zig-8"/>
</dbReference>
<dbReference type="SMART" id="SM00408">
    <property type="entry name" value="IGc2"/>
    <property type="match status" value="1"/>
</dbReference>
<dbReference type="EMBL" id="JBJQND010000009">
    <property type="protein sequence ID" value="KAL3866924.1"/>
    <property type="molecule type" value="Genomic_DNA"/>
</dbReference>
<dbReference type="AlphaFoldDB" id="A0ABD3VZ90"/>
<dbReference type="Proteomes" id="UP001634394">
    <property type="component" value="Unassembled WGS sequence"/>
</dbReference>
<evidence type="ECO:0000256" key="1">
    <source>
        <dbReference type="SAM" id="MobiDB-lite"/>
    </source>
</evidence>
<accession>A0ABD3VZ90</accession>
<keyword evidence="2" id="KW-0472">Membrane</keyword>
<organism evidence="4 5">
    <name type="scientific">Sinanodonta woodiana</name>
    <name type="common">Chinese pond mussel</name>
    <name type="synonym">Anodonta woodiana</name>
    <dbReference type="NCBI Taxonomy" id="1069815"/>
    <lineage>
        <taxon>Eukaryota</taxon>
        <taxon>Metazoa</taxon>
        <taxon>Spiralia</taxon>
        <taxon>Lophotrochozoa</taxon>
        <taxon>Mollusca</taxon>
        <taxon>Bivalvia</taxon>
        <taxon>Autobranchia</taxon>
        <taxon>Heteroconchia</taxon>
        <taxon>Palaeoheterodonta</taxon>
        <taxon>Unionida</taxon>
        <taxon>Unionoidea</taxon>
        <taxon>Unionidae</taxon>
        <taxon>Unioninae</taxon>
        <taxon>Sinanodonta</taxon>
    </lineage>
</organism>
<dbReference type="InterPro" id="IPR013783">
    <property type="entry name" value="Ig-like_fold"/>
</dbReference>
<evidence type="ECO:0000313" key="5">
    <source>
        <dbReference type="Proteomes" id="UP001634394"/>
    </source>
</evidence>
<evidence type="ECO:0000256" key="2">
    <source>
        <dbReference type="SAM" id="Phobius"/>
    </source>
</evidence>
<keyword evidence="2" id="KW-1133">Transmembrane helix</keyword>
<keyword evidence="2" id="KW-0812">Transmembrane</keyword>
<evidence type="ECO:0000313" key="4">
    <source>
        <dbReference type="EMBL" id="KAL3866924.1"/>
    </source>
</evidence>
<dbReference type="InterPro" id="IPR003598">
    <property type="entry name" value="Ig_sub2"/>
</dbReference>
<evidence type="ECO:0000259" key="3">
    <source>
        <dbReference type="PROSITE" id="PS50835"/>
    </source>
</evidence>